<sequence>MSQAVDQGQVIDRLNRYLKWHNLPVSMNEEGICNGLVTVYAKYVLEGKEKRFFKLLDQIVRMEPDTAIESAVNQFVYDVVLTLFPHQFNKKLSQANSMCALTINNKPLVSSFDFAIATHDKNWEEIFKNLALQEDEILRVSGTVHAVAVRRTNNKYIVYDPNYSSGTKEFSNEHELISELHYNVFGYHNGFYIKGGLLGMMINVIRHPDNKKPRAFPQMTQLYDRYLTENNINDVAVSFHGGTFNTLEHAAMVSHAEVIKNLLEKGAKDNDQQAAGNAVMYNNVDALKALLGKNRETELFQRLFHAALENGREEAYDTLFSMKGALPFNSSIQAIRAAAKGGNSVLLAKVMNYFKRNHTGFSDLEDAIPSAIASGSVQCVKLLVNQLNENKKPLDDKKKMEYLLESIKQNQSYMVAYFIKDIPPEHLKTIYMSVSAVERTNLHILRQLQNYGVPFSGMSKAAFEQKEHRLVGLRLILGIFLCKFTDFLKEILLNDCGIHCHRSEDNGVKKSFFALPKSLVEVEKLQIPKLY</sequence>
<dbReference type="Proteomes" id="UP000239239">
    <property type="component" value="Unassembled WGS sequence"/>
</dbReference>
<evidence type="ECO:0000313" key="1">
    <source>
        <dbReference type="EMBL" id="PPK29654.1"/>
    </source>
</evidence>
<evidence type="ECO:0000313" key="2">
    <source>
        <dbReference type="Proteomes" id="UP000239239"/>
    </source>
</evidence>
<name>A0A2S6EWT9_LEGPN</name>
<accession>A0A2S6EWT9</accession>
<dbReference type="InterPro" id="IPR036770">
    <property type="entry name" value="Ankyrin_rpt-contain_sf"/>
</dbReference>
<dbReference type="Gene3D" id="1.25.40.20">
    <property type="entry name" value="Ankyrin repeat-containing domain"/>
    <property type="match status" value="1"/>
</dbReference>
<comment type="caution">
    <text evidence="1">The sequence shown here is derived from an EMBL/GenBank/DDBJ whole genome shotgun (WGS) entry which is preliminary data.</text>
</comment>
<dbReference type="EMBL" id="PQWY01000016">
    <property type="protein sequence ID" value="PPK29654.1"/>
    <property type="molecule type" value="Genomic_DNA"/>
</dbReference>
<dbReference type="SUPFAM" id="SSF48403">
    <property type="entry name" value="Ankyrin repeat"/>
    <property type="match status" value="1"/>
</dbReference>
<proteinExistence type="predicted"/>
<dbReference type="AlphaFoldDB" id="A0A2S6EWT9"/>
<organism evidence="1 2">
    <name type="scientific">Legionella pneumophila</name>
    <dbReference type="NCBI Taxonomy" id="446"/>
    <lineage>
        <taxon>Bacteria</taxon>
        <taxon>Pseudomonadati</taxon>
        <taxon>Pseudomonadota</taxon>
        <taxon>Gammaproteobacteria</taxon>
        <taxon>Legionellales</taxon>
        <taxon>Legionellaceae</taxon>
        <taxon>Legionella</taxon>
    </lineage>
</organism>
<dbReference type="OrthoDB" id="5654137at2"/>
<reference evidence="1 2" key="1">
    <citation type="submission" date="2018-02" db="EMBL/GenBank/DDBJ databases">
        <title>Draft genome sequences of four Legionella pneumophila clinical strains isolated in Ontario.</title>
        <authorList>
            <person name="Fortuna A."/>
            <person name="Ramnarine R."/>
            <person name="Li A."/>
            <person name="Frantz C."/>
            <person name="Mallo G."/>
        </authorList>
    </citation>
    <scope>NUCLEOTIDE SEQUENCE [LARGE SCALE GENOMIC DNA]</scope>
    <source>
        <strain evidence="1 2">LG61</strain>
    </source>
</reference>
<protein>
    <submittedName>
        <fullName evidence="1">Ankyrin repeat domain-containing protein</fullName>
    </submittedName>
</protein>
<gene>
    <name evidence="1" type="ORF">C3928_11295</name>
</gene>
<dbReference type="RefSeq" id="WP_027227258.1">
    <property type="nucleotide sequence ID" value="NZ_CP017601.1"/>
</dbReference>